<dbReference type="RefSeq" id="WP_110396851.1">
    <property type="nucleotide sequence ID" value="NZ_JBHUHB010000001.1"/>
</dbReference>
<dbReference type="PROSITE" id="PS51257">
    <property type="entry name" value="PROKAR_LIPOPROTEIN"/>
    <property type="match status" value="1"/>
</dbReference>
<keyword evidence="4 5" id="KW-0732">Signal</keyword>
<proteinExistence type="inferred from homology"/>
<name>A0A2V3VTJ2_9BACI</name>
<dbReference type="OrthoDB" id="9776801at2"/>
<evidence type="ECO:0000256" key="3">
    <source>
        <dbReference type="ARBA" id="ARBA00022448"/>
    </source>
</evidence>
<dbReference type="GO" id="GO:0030288">
    <property type="term" value="C:outer membrane-bounded periplasmic space"/>
    <property type="evidence" value="ECO:0007669"/>
    <property type="project" value="InterPro"/>
</dbReference>
<keyword evidence="7" id="KW-1185">Reference proteome</keyword>
<accession>A0A2V3VTJ2</accession>
<dbReference type="Pfam" id="PF03480">
    <property type="entry name" value="DctP"/>
    <property type="match status" value="1"/>
</dbReference>
<feature type="chain" id="PRO_5038786248" evidence="5">
    <location>
        <begin position="23"/>
        <end position="343"/>
    </location>
</feature>
<evidence type="ECO:0000256" key="2">
    <source>
        <dbReference type="ARBA" id="ARBA00009023"/>
    </source>
</evidence>
<keyword evidence="3" id="KW-0813">Transport</keyword>
<protein>
    <submittedName>
        <fullName evidence="6">Tripartite ATP-independent transporter DctP family solute receptor</fullName>
    </submittedName>
</protein>
<evidence type="ECO:0000313" key="6">
    <source>
        <dbReference type="EMBL" id="PXW83325.1"/>
    </source>
</evidence>
<dbReference type="PANTHER" id="PTHR33376">
    <property type="match status" value="1"/>
</dbReference>
<dbReference type="GO" id="GO:0055085">
    <property type="term" value="P:transmembrane transport"/>
    <property type="evidence" value="ECO:0007669"/>
    <property type="project" value="InterPro"/>
</dbReference>
<sequence length="343" mass="38269">MNFVFLRRSILFVLLFSFVLTACSNNGNEKGDHTSKDGNYDWSVGFNTVEDSIRGVAAQEFKRIIEEESDGKISVELFPNEQLGSDNEMIESVQVGALDFQLSSSGALAEIMPEYSATDLPFMFEDADEAHAALDGVYGDVLKEVSSAEGINMLNTFSIGFSQITTNAKPIDGPEDLTGASIRSPNEPVPIATFEKLGSQVTTLPFTEVYLGLQQGTIDGQFNPLTAIKDSNFHEVQDYLAMTDIIFYHAPFIMNQELWDSLDADTQELVQRAADKATEAAREFEAETEAEVLAEIEGDFEEVTYPDKELFQEAVQPVYEQFEEEIGRDIIDELQSFLEEYRN</sequence>
<dbReference type="InterPro" id="IPR004682">
    <property type="entry name" value="TRAP_DctP"/>
</dbReference>
<keyword evidence="6" id="KW-0675">Receptor</keyword>
<gene>
    <name evidence="6" type="ORF">DFR56_1164</name>
</gene>
<dbReference type="PANTHER" id="PTHR33376:SF4">
    <property type="entry name" value="SIALIC ACID-BINDING PERIPLASMIC PROTEIN SIAP"/>
    <property type="match status" value="1"/>
</dbReference>
<dbReference type="InterPro" id="IPR038404">
    <property type="entry name" value="TRAP_DctP_sf"/>
</dbReference>
<feature type="signal peptide" evidence="5">
    <location>
        <begin position="1"/>
        <end position="22"/>
    </location>
</feature>
<comment type="caution">
    <text evidence="6">The sequence shown here is derived from an EMBL/GenBank/DDBJ whole genome shotgun (WGS) entry which is preliminary data.</text>
</comment>
<dbReference type="Gene3D" id="3.40.190.170">
    <property type="entry name" value="Bacterial extracellular solute-binding protein, family 7"/>
    <property type="match status" value="1"/>
</dbReference>
<dbReference type="NCBIfam" id="NF037995">
    <property type="entry name" value="TRAP_S1"/>
    <property type="match status" value="1"/>
</dbReference>
<evidence type="ECO:0000256" key="4">
    <source>
        <dbReference type="ARBA" id="ARBA00022729"/>
    </source>
</evidence>
<dbReference type="EMBL" id="QJJQ01000016">
    <property type="protein sequence ID" value="PXW83325.1"/>
    <property type="molecule type" value="Genomic_DNA"/>
</dbReference>
<dbReference type="InterPro" id="IPR018389">
    <property type="entry name" value="DctP_fam"/>
</dbReference>
<comment type="subcellular location">
    <subcellularLocation>
        <location evidence="1">Cell envelope</location>
    </subcellularLocation>
</comment>
<dbReference type="PIRSF" id="PIRSF006470">
    <property type="entry name" value="DctB"/>
    <property type="match status" value="1"/>
</dbReference>
<organism evidence="6 7">
    <name type="scientific">Pseudogracilibacillus auburnensis</name>
    <dbReference type="NCBI Taxonomy" id="1494959"/>
    <lineage>
        <taxon>Bacteria</taxon>
        <taxon>Bacillati</taxon>
        <taxon>Bacillota</taxon>
        <taxon>Bacilli</taxon>
        <taxon>Bacillales</taxon>
        <taxon>Bacillaceae</taxon>
        <taxon>Pseudogracilibacillus</taxon>
    </lineage>
</organism>
<evidence type="ECO:0000313" key="7">
    <source>
        <dbReference type="Proteomes" id="UP000247978"/>
    </source>
</evidence>
<evidence type="ECO:0000256" key="1">
    <source>
        <dbReference type="ARBA" id="ARBA00004196"/>
    </source>
</evidence>
<dbReference type="NCBIfam" id="TIGR00787">
    <property type="entry name" value="dctP"/>
    <property type="match status" value="1"/>
</dbReference>
<comment type="similarity">
    <text evidence="2">Belongs to the bacterial solute-binding protein 7 family.</text>
</comment>
<evidence type="ECO:0000256" key="5">
    <source>
        <dbReference type="SAM" id="SignalP"/>
    </source>
</evidence>
<dbReference type="Proteomes" id="UP000247978">
    <property type="component" value="Unassembled WGS sequence"/>
</dbReference>
<dbReference type="CDD" id="cd13603">
    <property type="entry name" value="PBP2_TRAP_Siap_TeaA_like"/>
    <property type="match status" value="1"/>
</dbReference>
<dbReference type="AlphaFoldDB" id="A0A2V3VTJ2"/>
<reference evidence="6 7" key="1">
    <citation type="submission" date="2018-05" db="EMBL/GenBank/DDBJ databases">
        <title>Genomic Encyclopedia of Type Strains, Phase IV (KMG-IV): sequencing the most valuable type-strain genomes for metagenomic binning, comparative biology and taxonomic classification.</title>
        <authorList>
            <person name="Goeker M."/>
        </authorList>
    </citation>
    <scope>NUCLEOTIDE SEQUENCE [LARGE SCALE GENOMIC DNA]</scope>
    <source>
        <strain evidence="6 7">DSM 28556</strain>
    </source>
</reference>